<sequence length="150" mass="17107">MLVRLIPDQISKFWDVIKYALENSPPLTTDISWDSWINEILTSAMSGGIEVWASYSKVKEFKFEGVALTSFEIDKFIKKKSLLIYYIFTYQEAAKSSWINGLKTLAKYAESRGCHRIIAYSNIPEIIKMCDALGGDTSIRFITFNIGDLI</sequence>
<evidence type="ECO:0000313" key="2">
    <source>
        <dbReference type="EMBL" id="QJA80845.1"/>
    </source>
</evidence>
<dbReference type="AlphaFoldDB" id="A0A6H1ZVK1"/>
<evidence type="ECO:0008006" key="4">
    <source>
        <dbReference type="Google" id="ProtNLM"/>
    </source>
</evidence>
<proteinExistence type="predicted"/>
<dbReference type="EMBL" id="MT142438">
    <property type="protein sequence ID" value="QJA80845.1"/>
    <property type="molecule type" value="Genomic_DNA"/>
</dbReference>
<gene>
    <name evidence="2" type="ORF">MM415A00630_0007</name>
    <name evidence="3" type="ORF">MM415B03032_0005</name>
    <name evidence="1" type="ORF">TM448A02122_0006</name>
</gene>
<accession>A0A6H1ZVK1</accession>
<evidence type="ECO:0000313" key="3">
    <source>
        <dbReference type="EMBL" id="QJA87205.1"/>
    </source>
</evidence>
<dbReference type="EMBL" id="MT142688">
    <property type="protein sequence ID" value="QJA87205.1"/>
    <property type="molecule type" value="Genomic_DNA"/>
</dbReference>
<protein>
    <recommendedName>
        <fullName evidence="4">Acetyltransferase</fullName>
    </recommendedName>
</protein>
<organism evidence="1">
    <name type="scientific">viral metagenome</name>
    <dbReference type="NCBI Taxonomy" id="1070528"/>
    <lineage>
        <taxon>unclassified sequences</taxon>
        <taxon>metagenomes</taxon>
        <taxon>organismal metagenomes</taxon>
    </lineage>
</organism>
<reference evidence="1" key="1">
    <citation type="submission" date="2020-03" db="EMBL/GenBank/DDBJ databases">
        <title>The deep terrestrial virosphere.</title>
        <authorList>
            <person name="Holmfeldt K."/>
            <person name="Nilsson E."/>
            <person name="Simone D."/>
            <person name="Lopez-Fernandez M."/>
            <person name="Wu X."/>
            <person name="de Brujin I."/>
            <person name="Lundin D."/>
            <person name="Andersson A."/>
            <person name="Bertilsson S."/>
            <person name="Dopson M."/>
        </authorList>
    </citation>
    <scope>NUCLEOTIDE SEQUENCE</scope>
    <source>
        <strain evidence="2">MM415A00630</strain>
        <strain evidence="3">MM415B03032</strain>
        <strain evidence="1">TM448A02122</strain>
    </source>
</reference>
<evidence type="ECO:0000313" key="1">
    <source>
        <dbReference type="EMBL" id="QJA51441.1"/>
    </source>
</evidence>
<dbReference type="EMBL" id="MT144263">
    <property type="protein sequence ID" value="QJA51441.1"/>
    <property type="molecule type" value="Genomic_DNA"/>
</dbReference>
<name>A0A6H1ZVK1_9ZZZZ</name>